<dbReference type="AlphaFoldDB" id="A0A6A5SWJ9"/>
<protein>
    <submittedName>
        <fullName evidence="1">Uncharacterized protein</fullName>
    </submittedName>
</protein>
<reference evidence="1" key="1">
    <citation type="journal article" date="2020" name="Stud. Mycol.">
        <title>101 Dothideomycetes genomes: a test case for predicting lifestyles and emergence of pathogens.</title>
        <authorList>
            <person name="Haridas S."/>
            <person name="Albert R."/>
            <person name="Binder M."/>
            <person name="Bloem J."/>
            <person name="Labutti K."/>
            <person name="Salamov A."/>
            <person name="Andreopoulos B."/>
            <person name="Baker S."/>
            <person name="Barry K."/>
            <person name="Bills G."/>
            <person name="Bluhm B."/>
            <person name="Cannon C."/>
            <person name="Castanera R."/>
            <person name="Culley D."/>
            <person name="Daum C."/>
            <person name="Ezra D."/>
            <person name="Gonzalez J."/>
            <person name="Henrissat B."/>
            <person name="Kuo A."/>
            <person name="Liang C."/>
            <person name="Lipzen A."/>
            <person name="Lutzoni F."/>
            <person name="Magnuson J."/>
            <person name="Mondo S."/>
            <person name="Nolan M."/>
            <person name="Ohm R."/>
            <person name="Pangilinan J."/>
            <person name="Park H.-J."/>
            <person name="Ramirez L."/>
            <person name="Alfaro M."/>
            <person name="Sun H."/>
            <person name="Tritt A."/>
            <person name="Yoshinaga Y."/>
            <person name="Zwiers L.-H."/>
            <person name="Turgeon B."/>
            <person name="Goodwin S."/>
            <person name="Spatafora J."/>
            <person name="Crous P."/>
            <person name="Grigoriev I."/>
        </authorList>
    </citation>
    <scope>NUCLEOTIDE SEQUENCE</scope>
    <source>
        <strain evidence="1">CBS 161.51</strain>
    </source>
</reference>
<evidence type="ECO:0000313" key="2">
    <source>
        <dbReference type="Proteomes" id="UP000800038"/>
    </source>
</evidence>
<evidence type="ECO:0000313" key="1">
    <source>
        <dbReference type="EMBL" id="KAF1941387.1"/>
    </source>
</evidence>
<dbReference type="EMBL" id="ML976048">
    <property type="protein sequence ID" value="KAF1941387.1"/>
    <property type="molecule type" value="Genomic_DNA"/>
</dbReference>
<sequence length="103" mass="11401">MPLYIFVPVFHPITLSAPSQRARPRHLLAPLPIHPVIPRPPDIAPLLHLRPRVSHAPILPKQPCALLLVLLLVQFRREQFQHATTVDSAGGRGTDATRGMFSG</sequence>
<keyword evidence="2" id="KW-1185">Reference proteome</keyword>
<dbReference type="Proteomes" id="UP000800038">
    <property type="component" value="Unassembled WGS sequence"/>
</dbReference>
<proteinExistence type="predicted"/>
<name>A0A6A5SWJ9_9PLEO</name>
<gene>
    <name evidence="1" type="ORF">EJ02DRAFT_455193</name>
</gene>
<accession>A0A6A5SWJ9</accession>
<organism evidence="1 2">
    <name type="scientific">Clathrospora elynae</name>
    <dbReference type="NCBI Taxonomy" id="706981"/>
    <lineage>
        <taxon>Eukaryota</taxon>
        <taxon>Fungi</taxon>
        <taxon>Dikarya</taxon>
        <taxon>Ascomycota</taxon>
        <taxon>Pezizomycotina</taxon>
        <taxon>Dothideomycetes</taxon>
        <taxon>Pleosporomycetidae</taxon>
        <taxon>Pleosporales</taxon>
        <taxon>Diademaceae</taxon>
        <taxon>Clathrospora</taxon>
    </lineage>
</organism>